<evidence type="ECO:0000313" key="2">
    <source>
        <dbReference type="Proteomes" id="UP000003503"/>
    </source>
</evidence>
<evidence type="ECO:0000313" key="1">
    <source>
        <dbReference type="EMBL" id="EGF15741.1"/>
    </source>
</evidence>
<protein>
    <submittedName>
        <fullName evidence="1">Uncharacterized protein</fullName>
    </submittedName>
</protein>
<reference evidence="1 2" key="1">
    <citation type="submission" date="2011-02" db="EMBL/GenBank/DDBJ databases">
        <authorList>
            <person name="Muzny D."/>
            <person name="Qin X."/>
            <person name="Deng J."/>
            <person name="Jiang H."/>
            <person name="Liu Y."/>
            <person name="Qu J."/>
            <person name="Song X.-Z."/>
            <person name="Zhang L."/>
            <person name="Thornton R."/>
            <person name="Coyle M."/>
            <person name="Francisco L."/>
            <person name="Jackson L."/>
            <person name="Javaid M."/>
            <person name="Korchina V."/>
            <person name="Kovar C."/>
            <person name="Mata R."/>
            <person name="Mathew T."/>
            <person name="Ngo R."/>
            <person name="Nguyen L."/>
            <person name="Nguyen N."/>
            <person name="Okwuonu G."/>
            <person name="Ongeri F."/>
            <person name="Pham C."/>
            <person name="Simmons D."/>
            <person name="Wilczek-Boney K."/>
            <person name="Hale W."/>
            <person name="Jakkamsetti A."/>
            <person name="Pham P."/>
            <person name="Ruth R."/>
            <person name="San Lucas F."/>
            <person name="Warren J."/>
            <person name="Zhang J."/>
            <person name="Zhao Z."/>
            <person name="Zhou C."/>
            <person name="Zhu D."/>
            <person name="Lee S."/>
            <person name="Bess C."/>
            <person name="Blankenburg K."/>
            <person name="Forbes L."/>
            <person name="Fu Q."/>
            <person name="Gubbala S."/>
            <person name="Hirani K."/>
            <person name="Jayaseelan J.C."/>
            <person name="Lara F."/>
            <person name="Munidasa M."/>
            <person name="Palculict T."/>
            <person name="Patil S."/>
            <person name="Pu L.-L."/>
            <person name="Saada N."/>
            <person name="Tang L."/>
            <person name="Weissenberger G."/>
            <person name="Zhu Y."/>
            <person name="Hemphill L."/>
            <person name="Shang Y."/>
            <person name="Youmans B."/>
            <person name="Ayvaz T."/>
            <person name="Ross M."/>
            <person name="Santibanez J."/>
            <person name="Aqrawi P."/>
            <person name="Gross S."/>
            <person name="Joshi V."/>
            <person name="Fowler G."/>
            <person name="Nazareth L."/>
            <person name="Reid J."/>
            <person name="Worley K."/>
            <person name="Petrosino J."/>
            <person name="Highlander S."/>
            <person name="Gibbs R."/>
        </authorList>
    </citation>
    <scope>NUCLEOTIDE SEQUENCE [LARGE SCALE GENOMIC DNA]</scope>
    <source>
        <strain evidence="1 2">DSM 19965</strain>
    </source>
</reference>
<accession>F2BVQ6</accession>
<comment type="caution">
    <text evidence="1">The sequence shown here is derived from an EMBL/GenBank/DDBJ whole genome shotgun (WGS) entry which is preliminary data.</text>
</comment>
<name>F2BVQ6_9FIRM</name>
<dbReference type="STRING" id="888062.HMPREF9083_0287"/>
<keyword evidence="2" id="KW-1185">Reference proteome</keyword>
<gene>
    <name evidence="1" type="ORF">HMPREF9083_0287</name>
</gene>
<sequence length="46" mass="5837">MKNIFLYFQYLLQRINFFIAKGKRILFWIKIFYMFDEKSLTNIHNE</sequence>
<dbReference type="EMBL" id="AFBB01000005">
    <property type="protein sequence ID" value="EGF15741.1"/>
    <property type="molecule type" value="Genomic_DNA"/>
</dbReference>
<dbReference type="Proteomes" id="UP000003503">
    <property type="component" value="Unassembled WGS sequence"/>
</dbReference>
<dbReference type="AlphaFoldDB" id="F2BVQ6"/>
<proteinExistence type="predicted"/>
<organism evidence="1 2">
    <name type="scientific">Dialister micraerophilus DSM 19965</name>
    <dbReference type="NCBI Taxonomy" id="888062"/>
    <lineage>
        <taxon>Bacteria</taxon>
        <taxon>Bacillati</taxon>
        <taxon>Bacillota</taxon>
        <taxon>Negativicutes</taxon>
        <taxon>Veillonellales</taxon>
        <taxon>Veillonellaceae</taxon>
        <taxon>Dialister</taxon>
    </lineage>
</organism>
<dbReference type="HOGENOM" id="CLU_3182961_0_0_9"/>